<organism evidence="6 7">
    <name type="scientific">Parasporobacterium paucivorans DSM 15970</name>
    <dbReference type="NCBI Taxonomy" id="1122934"/>
    <lineage>
        <taxon>Bacteria</taxon>
        <taxon>Bacillati</taxon>
        <taxon>Bacillota</taxon>
        <taxon>Clostridia</taxon>
        <taxon>Lachnospirales</taxon>
        <taxon>Lachnospiraceae</taxon>
        <taxon>Parasporobacterium</taxon>
    </lineage>
</organism>
<keyword evidence="7" id="KW-1185">Reference proteome</keyword>
<evidence type="ECO:0000256" key="2">
    <source>
        <dbReference type="ARBA" id="ARBA00022692"/>
    </source>
</evidence>
<dbReference type="Pfam" id="PF04172">
    <property type="entry name" value="LrgB"/>
    <property type="match status" value="1"/>
</dbReference>
<dbReference type="Proteomes" id="UP000184342">
    <property type="component" value="Unassembled WGS sequence"/>
</dbReference>
<keyword evidence="3 5" id="KW-1133">Transmembrane helix</keyword>
<dbReference type="RefSeq" id="WP_073993865.1">
    <property type="nucleotide sequence ID" value="NZ_FQYT01000015.1"/>
</dbReference>
<keyword evidence="4 5" id="KW-0472">Membrane</keyword>
<evidence type="ECO:0000256" key="1">
    <source>
        <dbReference type="ARBA" id="ARBA00004141"/>
    </source>
</evidence>
<name>A0A1M6HNW9_9FIRM</name>
<sequence>MHDIFLNFISNPMFGICLTVIAYWLGNIISSRIKNAIFNPVIISLLIIIPVLRIFNIKTEYYQNGGEIIKMFLLPATAALGYAVYKQMDLLKKYLIPVLAGCLTGSLTALASVFALAHLFGLNGTITASVLPKSVTAPIAVDISRGLGGVPSITFICVAISGMTGAIFAPLFVKMLHIRNKVAVGVAIGTCSHAFGTSRALEIGETEGAMSGLAIGIAGVMTSILVLLF</sequence>
<dbReference type="EMBL" id="FQYT01000015">
    <property type="protein sequence ID" value="SHJ23834.1"/>
    <property type="molecule type" value="Genomic_DNA"/>
</dbReference>
<feature type="transmembrane region" description="Helical" evidence="5">
    <location>
        <begin position="94"/>
        <end position="120"/>
    </location>
</feature>
<reference evidence="6 7" key="1">
    <citation type="submission" date="2016-11" db="EMBL/GenBank/DDBJ databases">
        <authorList>
            <person name="Jaros S."/>
            <person name="Januszkiewicz K."/>
            <person name="Wedrychowicz H."/>
        </authorList>
    </citation>
    <scope>NUCLEOTIDE SEQUENCE [LARGE SCALE GENOMIC DNA]</scope>
    <source>
        <strain evidence="6 7">DSM 15970</strain>
    </source>
</reference>
<evidence type="ECO:0000256" key="5">
    <source>
        <dbReference type="SAM" id="Phobius"/>
    </source>
</evidence>
<protein>
    <submittedName>
        <fullName evidence="6">TIGR00659 family protein</fullName>
    </submittedName>
</protein>
<accession>A0A1M6HNW9</accession>
<evidence type="ECO:0000313" key="7">
    <source>
        <dbReference type="Proteomes" id="UP000184342"/>
    </source>
</evidence>
<dbReference type="OrthoDB" id="9811701at2"/>
<feature type="transmembrane region" description="Helical" evidence="5">
    <location>
        <begin position="153"/>
        <end position="173"/>
    </location>
</feature>
<comment type="subcellular location">
    <subcellularLocation>
        <location evidence="1">Membrane</location>
        <topology evidence="1">Multi-pass membrane protein</topology>
    </subcellularLocation>
</comment>
<feature type="transmembrane region" description="Helical" evidence="5">
    <location>
        <begin position="68"/>
        <end position="85"/>
    </location>
</feature>
<dbReference type="PANTHER" id="PTHR30249">
    <property type="entry name" value="PUTATIVE SEROTONIN TRANSPORTER"/>
    <property type="match status" value="1"/>
</dbReference>
<feature type="transmembrane region" description="Helical" evidence="5">
    <location>
        <begin position="208"/>
        <end position="228"/>
    </location>
</feature>
<dbReference type="InterPro" id="IPR007300">
    <property type="entry name" value="CidB/LrgB"/>
</dbReference>
<evidence type="ECO:0000313" key="6">
    <source>
        <dbReference type="EMBL" id="SHJ23834.1"/>
    </source>
</evidence>
<dbReference type="PANTHER" id="PTHR30249:SF0">
    <property type="entry name" value="PLASTIDAL GLYCOLATE_GLYCERATE TRANSLOCATOR 1, CHLOROPLASTIC"/>
    <property type="match status" value="1"/>
</dbReference>
<keyword evidence="2 5" id="KW-0812">Transmembrane</keyword>
<dbReference type="GO" id="GO:0016020">
    <property type="term" value="C:membrane"/>
    <property type="evidence" value="ECO:0007669"/>
    <property type="project" value="UniProtKB-SubCell"/>
</dbReference>
<feature type="transmembrane region" description="Helical" evidence="5">
    <location>
        <begin position="6"/>
        <end position="25"/>
    </location>
</feature>
<dbReference type="AlphaFoldDB" id="A0A1M6HNW9"/>
<feature type="transmembrane region" description="Helical" evidence="5">
    <location>
        <begin position="37"/>
        <end position="56"/>
    </location>
</feature>
<proteinExistence type="predicted"/>
<gene>
    <name evidence="6" type="ORF">SAMN02745691_01586</name>
</gene>
<dbReference type="STRING" id="1122934.SAMN02745691_01586"/>
<evidence type="ECO:0000256" key="3">
    <source>
        <dbReference type="ARBA" id="ARBA00022989"/>
    </source>
</evidence>
<evidence type="ECO:0000256" key="4">
    <source>
        <dbReference type="ARBA" id="ARBA00023136"/>
    </source>
</evidence>